<protein>
    <submittedName>
        <fullName evidence="2">Uncharacterized protein</fullName>
    </submittedName>
</protein>
<sequence>MGIIIRKRCTVSDYIDDLTPRATTAATNVSGKDFRNLVFKAGYNLLKNQFTISTAQELNIIASNLNPTSFGEHLDHLAHHLLRKNQTKEIEFALRLALSRIVYMVGGTAFHVQQQYFKERNLEALLEGAGNSKPSLESGLDANMIDVYTDFLSKVDDSSKEARMFLMQKRMEVLSGGGEDTDLMKMLDILDYMVADALLLPDIKASELTWYRKTVHILDILFRKSGVSLNELARNENKLLCDDNDDKKPVLGRKLDLLLNAASMNKSSSEWKKGGVCASLVEQQQIKNVRANSAILRQLHKLPIDEERKPNVYVLAIDWIGVCGYIFAVKEINEAHVAHHIGDLVLPASLSSFQDFQTTPDLLFSFRNYQLKLKKIVEPAYNRQNASNTLKSFRSVTPPPNEPSISPGTFFSPVKKQSKTSQSNITHPRPSDDIDDT</sequence>
<name>A0A8H7RLA7_9FUNG</name>
<dbReference type="OrthoDB" id="2279050at2759"/>
<dbReference type="AlphaFoldDB" id="A0A8H7RLA7"/>
<dbReference type="Proteomes" id="UP000650833">
    <property type="component" value="Unassembled WGS sequence"/>
</dbReference>
<feature type="region of interest" description="Disordered" evidence="1">
    <location>
        <begin position="389"/>
        <end position="437"/>
    </location>
</feature>
<evidence type="ECO:0000256" key="1">
    <source>
        <dbReference type="SAM" id="MobiDB-lite"/>
    </source>
</evidence>
<evidence type="ECO:0000313" key="2">
    <source>
        <dbReference type="EMBL" id="KAG2212460.1"/>
    </source>
</evidence>
<keyword evidence="3" id="KW-1185">Reference proteome</keyword>
<reference evidence="2" key="1">
    <citation type="submission" date="2020-12" db="EMBL/GenBank/DDBJ databases">
        <title>Metabolic potential, ecology and presence of endohyphal bacteria is reflected in genomic diversity of Mucoromycotina.</title>
        <authorList>
            <person name="Muszewska A."/>
            <person name="Okrasinska A."/>
            <person name="Steczkiewicz K."/>
            <person name="Drgas O."/>
            <person name="Orlowska M."/>
            <person name="Perlinska-Lenart U."/>
            <person name="Aleksandrzak-Piekarczyk T."/>
            <person name="Szatraj K."/>
            <person name="Zielenkiewicz U."/>
            <person name="Pilsyk S."/>
            <person name="Malc E."/>
            <person name="Mieczkowski P."/>
            <person name="Kruszewska J.S."/>
            <person name="Biernat P."/>
            <person name="Pawlowska J."/>
        </authorList>
    </citation>
    <scope>NUCLEOTIDE SEQUENCE</scope>
    <source>
        <strain evidence="2">CBS 226.32</strain>
    </source>
</reference>
<comment type="caution">
    <text evidence="2">The sequence shown here is derived from an EMBL/GenBank/DDBJ whole genome shotgun (WGS) entry which is preliminary data.</text>
</comment>
<accession>A0A8H7RLA7</accession>
<proteinExistence type="predicted"/>
<organism evidence="2 3">
    <name type="scientific">Mucor plumbeus</name>
    <dbReference type="NCBI Taxonomy" id="97098"/>
    <lineage>
        <taxon>Eukaryota</taxon>
        <taxon>Fungi</taxon>
        <taxon>Fungi incertae sedis</taxon>
        <taxon>Mucoromycota</taxon>
        <taxon>Mucoromycotina</taxon>
        <taxon>Mucoromycetes</taxon>
        <taxon>Mucorales</taxon>
        <taxon>Mucorineae</taxon>
        <taxon>Mucoraceae</taxon>
        <taxon>Mucor</taxon>
    </lineage>
</organism>
<evidence type="ECO:0000313" key="3">
    <source>
        <dbReference type="Proteomes" id="UP000650833"/>
    </source>
</evidence>
<gene>
    <name evidence="2" type="ORF">INT46_007997</name>
</gene>
<dbReference type="EMBL" id="JAEPRC010000050">
    <property type="protein sequence ID" value="KAG2212460.1"/>
    <property type="molecule type" value="Genomic_DNA"/>
</dbReference>